<name>L8GIF6_ACACF</name>
<evidence type="ECO:0000313" key="3">
    <source>
        <dbReference type="EMBL" id="ELR12772.1"/>
    </source>
</evidence>
<dbReference type="EMBL" id="KB008103">
    <property type="protein sequence ID" value="ELR12772.1"/>
    <property type="molecule type" value="Genomic_DNA"/>
</dbReference>
<feature type="region of interest" description="Disordered" evidence="2">
    <location>
        <begin position="557"/>
        <end position="607"/>
    </location>
</feature>
<keyword evidence="1" id="KW-0175">Coiled coil</keyword>
<dbReference type="Proteomes" id="UP000011083">
    <property type="component" value="Unassembled WGS sequence"/>
</dbReference>
<feature type="region of interest" description="Disordered" evidence="2">
    <location>
        <begin position="74"/>
        <end position="97"/>
    </location>
</feature>
<dbReference type="AlphaFoldDB" id="L8GIF6"/>
<dbReference type="OrthoDB" id="2162994at2759"/>
<dbReference type="RefSeq" id="XP_004334785.1">
    <property type="nucleotide sequence ID" value="XM_004334737.1"/>
</dbReference>
<evidence type="ECO:0000313" key="4">
    <source>
        <dbReference type="Proteomes" id="UP000011083"/>
    </source>
</evidence>
<protein>
    <recommendedName>
        <fullName evidence="5">PAS domain-containing protein</fullName>
    </recommendedName>
</protein>
<evidence type="ECO:0000256" key="2">
    <source>
        <dbReference type="SAM" id="MobiDB-lite"/>
    </source>
</evidence>
<reference evidence="3 4" key="1">
    <citation type="journal article" date="2013" name="Genome Biol.">
        <title>Genome of Acanthamoeba castellanii highlights extensive lateral gene transfer and early evolution of tyrosine kinase signaling.</title>
        <authorList>
            <person name="Clarke M."/>
            <person name="Lohan A.J."/>
            <person name="Liu B."/>
            <person name="Lagkouvardos I."/>
            <person name="Roy S."/>
            <person name="Zafar N."/>
            <person name="Bertelli C."/>
            <person name="Schilde C."/>
            <person name="Kianianmomeni A."/>
            <person name="Burglin T.R."/>
            <person name="Frech C."/>
            <person name="Turcotte B."/>
            <person name="Kopec K.O."/>
            <person name="Synnott J.M."/>
            <person name="Choo C."/>
            <person name="Paponov I."/>
            <person name="Finkler A."/>
            <person name="Soon Heng Tan C."/>
            <person name="Hutchins A.P."/>
            <person name="Weinmeier T."/>
            <person name="Rattei T."/>
            <person name="Chu J.S."/>
            <person name="Gimenez G."/>
            <person name="Irimia M."/>
            <person name="Rigden D.J."/>
            <person name="Fitzpatrick D.A."/>
            <person name="Lorenzo-Morales J."/>
            <person name="Bateman A."/>
            <person name="Chiu C.H."/>
            <person name="Tang P."/>
            <person name="Hegemann P."/>
            <person name="Fromm H."/>
            <person name="Raoult D."/>
            <person name="Greub G."/>
            <person name="Miranda-Saavedra D."/>
            <person name="Chen N."/>
            <person name="Nash P."/>
            <person name="Ginger M.L."/>
            <person name="Horn M."/>
            <person name="Schaap P."/>
            <person name="Caler L."/>
            <person name="Loftus B."/>
        </authorList>
    </citation>
    <scope>NUCLEOTIDE SEQUENCE [LARGE SCALE GENOMIC DNA]</scope>
    <source>
        <strain evidence="3 4">Neff</strain>
    </source>
</reference>
<feature type="compositionally biased region" description="Low complexity" evidence="2">
    <location>
        <begin position="194"/>
        <end position="206"/>
    </location>
</feature>
<dbReference type="KEGG" id="acan:ACA1_093070"/>
<feature type="region of interest" description="Disordered" evidence="2">
    <location>
        <begin position="1"/>
        <end position="38"/>
    </location>
</feature>
<feature type="compositionally biased region" description="Low complexity" evidence="2">
    <location>
        <begin position="559"/>
        <end position="571"/>
    </location>
</feature>
<feature type="coiled-coil region" evidence="1">
    <location>
        <begin position="124"/>
        <end position="158"/>
    </location>
</feature>
<sequence>MADQCCPPPPGRPRGRYMTGGLAGAGGAPGAAVAGAPPQMPNVGMPALAPHVMPAQTTFASAFASSADPSAAAAGLADPYAQPQAKKQRSEPNGGAGAGMIGVPLLYDGAQGGTTTSTSTAAELSQIKSLMSMLIEQVREVKRENADLREEVLDMRIRLDDNDAIHKRHMDELRREVAAAGLKGPRKGRRSHDSSPSSSSSALSLSTTTLANSGNTTANVLESALQRQAIMTTLPFVREYSEYLDSFVLNDVMTDAFAVFYMGEPKSVEELSVNPPVFVHASPACCALTGFTQEELMGKPIFMLCQTEKEMIFVILTRIFSKPTKPTGEIFVTTMTWATKDKRALVVRLRHQIFYNKQRQPKWYFVAVESVLDDDAPEPQRSLSDILHNPSELQRFKSQFSAFFDSLYTTKTVTTTVTTLHHAGPGAHALMGSSIPAAFPPSSSTTFSAFPAMSHHFPHAMIGAAQYYQQQPPQLGPASSEDYSPSSGSMSASSSFDSSSPDSNPLDPATTSSSSSSTLSSMSSSTQAWSNITLAELLEDDECRAILQEQKRKAAESHQLQLQQQQQLNQQRVNLTSGSGGGSGKSLADQSLEELLDEFVPRTAQPS</sequence>
<dbReference type="GeneID" id="14913236"/>
<dbReference type="InterPro" id="IPR035965">
    <property type="entry name" value="PAS-like_dom_sf"/>
</dbReference>
<keyword evidence="4" id="KW-1185">Reference proteome</keyword>
<feature type="region of interest" description="Disordered" evidence="2">
    <location>
        <begin position="179"/>
        <end position="206"/>
    </location>
</feature>
<proteinExistence type="predicted"/>
<feature type="compositionally biased region" description="Pro residues" evidence="2">
    <location>
        <begin position="1"/>
        <end position="12"/>
    </location>
</feature>
<dbReference type="Gene3D" id="3.30.450.20">
    <property type="entry name" value="PAS domain"/>
    <property type="match status" value="1"/>
</dbReference>
<dbReference type="SUPFAM" id="SSF55785">
    <property type="entry name" value="PYP-like sensor domain (PAS domain)"/>
    <property type="match status" value="1"/>
</dbReference>
<organism evidence="3 4">
    <name type="scientific">Acanthamoeba castellanii (strain ATCC 30010 / Neff)</name>
    <dbReference type="NCBI Taxonomy" id="1257118"/>
    <lineage>
        <taxon>Eukaryota</taxon>
        <taxon>Amoebozoa</taxon>
        <taxon>Discosea</taxon>
        <taxon>Longamoebia</taxon>
        <taxon>Centramoebida</taxon>
        <taxon>Acanthamoebidae</taxon>
        <taxon>Acanthamoeba</taxon>
    </lineage>
</organism>
<evidence type="ECO:0008006" key="5">
    <source>
        <dbReference type="Google" id="ProtNLM"/>
    </source>
</evidence>
<feature type="compositionally biased region" description="Low complexity" evidence="2">
    <location>
        <begin position="482"/>
        <end position="522"/>
    </location>
</feature>
<dbReference type="InterPro" id="IPR000014">
    <property type="entry name" value="PAS"/>
</dbReference>
<evidence type="ECO:0000256" key="1">
    <source>
        <dbReference type="SAM" id="Coils"/>
    </source>
</evidence>
<gene>
    <name evidence="3" type="ORF">ACA1_093070</name>
</gene>
<dbReference type="VEuPathDB" id="AmoebaDB:ACA1_093070"/>
<accession>L8GIF6</accession>
<feature type="region of interest" description="Disordered" evidence="2">
    <location>
        <begin position="470"/>
        <end position="522"/>
    </location>
</feature>
<feature type="compositionally biased region" description="Low complexity" evidence="2">
    <location>
        <begin position="74"/>
        <end position="83"/>
    </location>
</feature>
<dbReference type="CDD" id="cd00130">
    <property type="entry name" value="PAS"/>
    <property type="match status" value="1"/>
</dbReference>